<dbReference type="SUPFAM" id="SSF51161">
    <property type="entry name" value="Trimeric LpxA-like enzymes"/>
    <property type="match status" value="1"/>
</dbReference>
<dbReference type="InterPro" id="IPR050484">
    <property type="entry name" value="Transf_Hexapept/Carb_Anhydrase"/>
</dbReference>
<protein>
    <submittedName>
        <fullName evidence="1">Transferase hexapeptide repeat containing protein</fullName>
    </submittedName>
</protein>
<gene>
    <name evidence="1" type="ORF">PITCH_A1100018</name>
</gene>
<name>A0A445MR72_9BACT</name>
<dbReference type="PANTHER" id="PTHR13061:SF29">
    <property type="entry name" value="GAMMA CARBONIC ANHYDRASE-LIKE 1, MITOCHONDRIAL-RELATED"/>
    <property type="match status" value="1"/>
</dbReference>
<reference evidence="1" key="1">
    <citation type="submission" date="2018-01" db="EMBL/GenBank/DDBJ databases">
        <authorList>
            <person name="Regsiter A."/>
            <person name="William W."/>
        </authorList>
    </citation>
    <scope>NUCLEOTIDE SEQUENCE</scope>
    <source>
        <strain evidence="1">TRIP AH-1</strain>
    </source>
</reference>
<dbReference type="InterPro" id="IPR001451">
    <property type="entry name" value="Hexapep"/>
</dbReference>
<dbReference type="Pfam" id="PF00132">
    <property type="entry name" value="Hexapep"/>
    <property type="match status" value="1"/>
</dbReference>
<dbReference type="Gene3D" id="2.160.10.10">
    <property type="entry name" value="Hexapeptide repeat proteins"/>
    <property type="match status" value="1"/>
</dbReference>
<dbReference type="AlphaFoldDB" id="A0A445MR72"/>
<dbReference type="Pfam" id="PF14602">
    <property type="entry name" value="Hexapep_2"/>
    <property type="match status" value="1"/>
</dbReference>
<organism evidence="1">
    <name type="scientific">uncultured Desulfobacterium sp</name>
    <dbReference type="NCBI Taxonomy" id="201089"/>
    <lineage>
        <taxon>Bacteria</taxon>
        <taxon>Pseudomonadati</taxon>
        <taxon>Thermodesulfobacteriota</taxon>
        <taxon>Desulfobacteria</taxon>
        <taxon>Desulfobacterales</taxon>
        <taxon>Desulfobacteriaceae</taxon>
        <taxon>Desulfobacterium</taxon>
        <taxon>environmental samples</taxon>
    </lineage>
</organism>
<dbReference type="InterPro" id="IPR047324">
    <property type="entry name" value="LbH_gamma_CA-like"/>
</dbReference>
<dbReference type="CDD" id="cd04645">
    <property type="entry name" value="LbH_gamma_CA_like"/>
    <property type="match status" value="1"/>
</dbReference>
<proteinExistence type="predicted"/>
<accession>A0A445MR72</accession>
<sequence length="173" mass="18353">MLYRFDGKIPEIGKDTYVSDLASVIGDVTIGDNCYIGHGAILRGDYGMISVGSGTAIEEGVIVHAPPDDFCSIGSRVTIGHGAIIHCKSIGDNAVIGMGAVLSIRSVIGAGAIVAEGAIVTMRQEITQKVMVAGNPARFIRDVTVEDEKMWARAKQIYVDLALKYLKVGMQKA</sequence>
<evidence type="ECO:0000313" key="1">
    <source>
        <dbReference type="EMBL" id="SPD71919.1"/>
    </source>
</evidence>
<keyword evidence="1" id="KW-0808">Transferase</keyword>
<dbReference type="EMBL" id="OJIN01000014">
    <property type="protein sequence ID" value="SPD71919.1"/>
    <property type="molecule type" value="Genomic_DNA"/>
</dbReference>
<dbReference type="PANTHER" id="PTHR13061">
    <property type="entry name" value="DYNACTIN SUBUNIT P25"/>
    <property type="match status" value="1"/>
</dbReference>
<dbReference type="InterPro" id="IPR011004">
    <property type="entry name" value="Trimer_LpxA-like_sf"/>
</dbReference>
<dbReference type="GO" id="GO:0016740">
    <property type="term" value="F:transferase activity"/>
    <property type="evidence" value="ECO:0007669"/>
    <property type="project" value="UniProtKB-KW"/>
</dbReference>